<protein>
    <submittedName>
        <fullName evidence="2">Uncharacterized protein</fullName>
    </submittedName>
</protein>
<organism evidence="2 3">
    <name type="scientific">Rhipicephalus sanguineus</name>
    <name type="common">Brown dog tick</name>
    <name type="synonym">Ixodes sanguineus</name>
    <dbReference type="NCBI Taxonomy" id="34632"/>
    <lineage>
        <taxon>Eukaryota</taxon>
        <taxon>Metazoa</taxon>
        <taxon>Ecdysozoa</taxon>
        <taxon>Arthropoda</taxon>
        <taxon>Chelicerata</taxon>
        <taxon>Arachnida</taxon>
        <taxon>Acari</taxon>
        <taxon>Parasitiformes</taxon>
        <taxon>Ixodida</taxon>
        <taxon>Ixodoidea</taxon>
        <taxon>Ixodidae</taxon>
        <taxon>Rhipicephalinae</taxon>
        <taxon>Rhipicephalus</taxon>
        <taxon>Rhipicephalus</taxon>
    </lineage>
</organism>
<keyword evidence="3" id="KW-1185">Reference proteome</keyword>
<accession>A0A9D4QD86</accession>
<reference evidence="2" key="1">
    <citation type="journal article" date="2020" name="Cell">
        <title>Large-Scale Comparative Analyses of Tick Genomes Elucidate Their Genetic Diversity and Vector Capacities.</title>
        <authorList>
            <consortium name="Tick Genome and Microbiome Consortium (TIGMIC)"/>
            <person name="Jia N."/>
            <person name="Wang J."/>
            <person name="Shi W."/>
            <person name="Du L."/>
            <person name="Sun Y."/>
            <person name="Zhan W."/>
            <person name="Jiang J.F."/>
            <person name="Wang Q."/>
            <person name="Zhang B."/>
            <person name="Ji P."/>
            <person name="Bell-Sakyi L."/>
            <person name="Cui X.M."/>
            <person name="Yuan T.T."/>
            <person name="Jiang B.G."/>
            <person name="Yang W.F."/>
            <person name="Lam T.T."/>
            <person name="Chang Q.C."/>
            <person name="Ding S.J."/>
            <person name="Wang X.J."/>
            <person name="Zhu J.G."/>
            <person name="Ruan X.D."/>
            <person name="Zhao L."/>
            <person name="Wei J.T."/>
            <person name="Ye R.Z."/>
            <person name="Que T.C."/>
            <person name="Du C.H."/>
            <person name="Zhou Y.H."/>
            <person name="Cheng J.X."/>
            <person name="Dai P.F."/>
            <person name="Guo W.B."/>
            <person name="Han X.H."/>
            <person name="Huang E.J."/>
            <person name="Li L.F."/>
            <person name="Wei W."/>
            <person name="Gao Y.C."/>
            <person name="Liu J.Z."/>
            <person name="Shao H.Z."/>
            <person name="Wang X."/>
            <person name="Wang C.C."/>
            <person name="Yang T.C."/>
            <person name="Huo Q.B."/>
            <person name="Li W."/>
            <person name="Chen H.Y."/>
            <person name="Chen S.E."/>
            <person name="Zhou L.G."/>
            <person name="Ni X.B."/>
            <person name="Tian J.H."/>
            <person name="Sheng Y."/>
            <person name="Liu T."/>
            <person name="Pan Y.S."/>
            <person name="Xia L.Y."/>
            <person name="Li J."/>
            <person name="Zhao F."/>
            <person name="Cao W.C."/>
        </authorList>
    </citation>
    <scope>NUCLEOTIDE SEQUENCE</scope>
    <source>
        <strain evidence="2">Rsan-2018</strain>
    </source>
</reference>
<feature type="coiled-coil region" evidence="1">
    <location>
        <begin position="35"/>
        <end position="84"/>
    </location>
</feature>
<dbReference type="EMBL" id="JABSTV010001246">
    <property type="protein sequence ID" value="KAH7976265.1"/>
    <property type="molecule type" value="Genomic_DNA"/>
</dbReference>
<dbReference type="Proteomes" id="UP000821837">
    <property type="component" value="Chromosome 10"/>
</dbReference>
<reference evidence="2" key="2">
    <citation type="submission" date="2021-09" db="EMBL/GenBank/DDBJ databases">
        <authorList>
            <person name="Jia N."/>
            <person name="Wang J."/>
            <person name="Shi W."/>
            <person name="Du L."/>
            <person name="Sun Y."/>
            <person name="Zhan W."/>
            <person name="Jiang J."/>
            <person name="Wang Q."/>
            <person name="Zhang B."/>
            <person name="Ji P."/>
            <person name="Sakyi L.B."/>
            <person name="Cui X."/>
            <person name="Yuan T."/>
            <person name="Jiang B."/>
            <person name="Yang W."/>
            <person name="Lam T.T.-Y."/>
            <person name="Chang Q."/>
            <person name="Ding S."/>
            <person name="Wang X."/>
            <person name="Zhu J."/>
            <person name="Ruan X."/>
            <person name="Zhao L."/>
            <person name="Wei J."/>
            <person name="Que T."/>
            <person name="Du C."/>
            <person name="Cheng J."/>
            <person name="Dai P."/>
            <person name="Han X."/>
            <person name="Huang E."/>
            <person name="Gao Y."/>
            <person name="Liu J."/>
            <person name="Shao H."/>
            <person name="Ye R."/>
            <person name="Li L."/>
            <person name="Wei W."/>
            <person name="Wang X."/>
            <person name="Wang C."/>
            <person name="Huo Q."/>
            <person name="Li W."/>
            <person name="Guo W."/>
            <person name="Chen H."/>
            <person name="Chen S."/>
            <person name="Zhou L."/>
            <person name="Zhou L."/>
            <person name="Ni X."/>
            <person name="Tian J."/>
            <person name="Zhou Y."/>
            <person name="Sheng Y."/>
            <person name="Liu T."/>
            <person name="Pan Y."/>
            <person name="Xia L."/>
            <person name="Li J."/>
            <person name="Zhao F."/>
            <person name="Cao W."/>
        </authorList>
    </citation>
    <scope>NUCLEOTIDE SEQUENCE</scope>
    <source>
        <strain evidence="2">Rsan-2018</strain>
        <tissue evidence="2">Larvae</tissue>
    </source>
</reference>
<evidence type="ECO:0000256" key="1">
    <source>
        <dbReference type="SAM" id="Coils"/>
    </source>
</evidence>
<gene>
    <name evidence="2" type="ORF">HPB52_010434</name>
</gene>
<comment type="caution">
    <text evidence="2">The sequence shown here is derived from an EMBL/GenBank/DDBJ whole genome shotgun (WGS) entry which is preliminary data.</text>
</comment>
<keyword evidence="1" id="KW-0175">Coiled coil</keyword>
<name>A0A9D4QD86_RHISA</name>
<proteinExistence type="predicted"/>
<dbReference type="AlphaFoldDB" id="A0A9D4QD86"/>
<evidence type="ECO:0000313" key="2">
    <source>
        <dbReference type="EMBL" id="KAH7976265.1"/>
    </source>
</evidence>
<sequence length="103" mass="11747">MYSTTCSKCENRIAYKDMRKHYTACGGKTGVFIRSVDVRSLIDNMEDAFENLEEALASAEPDDRERLQNTVDMVREQFARIQDQLEMSVPDYMPASKLPCLGT</sequence>
<dbReference type="VEuPathDB" id="VectorBase:RSAN_051592"/>
<evidence type="ECO:0000313" key="3">
    <source>
        <dbReference type="Proteomes" id="UP000821837"/>
    </source>
</evidence>